<keyword evidence="2" id="KW-0479">Metal-binding</keyword>
<dbReference type="InterPro" id="IPR013087">
    <property type="entry name" value="Znf_C2H2_type"/>
</dbReference>
<dbReference type="FunFam" id="3.30.160.60:FF:000005">
    <property type="entry name" value="Zinc finger protein 14 homolog"/>
    <property type="match status" value="1"/>
</dbReference>
<name>A0A7R9D419_TIMPO</name>
<keyword evidence="8" id="KW-0539">Nucleus</keyword>
<dbReference type="PANTHER" id="PTHR24399:SF23">
    <property type="entry name" value="C2H2-TYPE DOMAIN-CONTAINING PROTEIN"/>
    <property type="match status" value="1"/>
</dbReference>
<feature type="domain" description="C2H2-type" evidence="10">
    <location>
        <begin position="171"/>
        <end position="191"/>
    </location>
</feature>
<evidence type="ECO:0000256" key="4">
    <source>
        <dbReference type="ARBA" id="ARBA00022771"/>
    </source>
</evidence>
<keyword evidence="3" id="KW-0677">Repeat</keyword>
<protein>
    <recommendedName>
        <fullName evidence="10">C2H2-type domain-containing protein</fullName>
    </recommendedName>
</protein>
<feature type="domain" description="C2H2-type" evidence="10">
    <location>
        <begin position="88"/>
        <end position="115"/>
    </location>
</feature>
<proteinExistence type="predicted"/>
<evidence type="ECO:0000256" key="3">
    <source>
        <dbReference type="ARBA" id="ARBA00022737"/>
    </source>
</evidence>
<feature type="domain" description="C2H2-type" evidence="10">
    <location>
        <begin position="143"/>
        <end position="170"/>
    </location>
</feature>
<dbReference type="GO" id="GO:0008270">
    <property type="term" value="F:zinc ion binding"/>
    <property type="evidence" value="ECO:0007669"/>
    <property type="project" value="UniProtKB-KW"/>
</dbReference>
<dbReference type="Gene3D" id="3.30.160.60">
    <property type="entry name" value="Classic Zinc Finger"/>
    <property type="match status" value="5"/>
</dbReference>
<evidence type="ECO:0000256" key="5">
    <source>
        <dbReference type="ARBA" id="ARBA00022833"/>
    </source>
</evidence>
<dbReference type="GO" id="GO:0001227">
    <property type="term" value="F:DNA-binding transcription repressor activity, RNA polymerase II-specific"/>
    <property type="evidence" value="ECO:0007669"/>
    <property type="project" value="TreeGrafter"/>
</dbReference>
<comment type="subcellular location">
    <subcellularLocation>
        <location evidence="1">Nucleus</location>
    </subcellularLocation>
</comment>
<feature type="domain" description="C2H2-type" evidence="10">
    <location>
        <begin position="195"/>
        <end position="222"/>
    </location>
</feature>
<dbReference type="GO" id="GO:0001817">
    <property type="term" value="P:regulation of cytokine production"/>
    <property type="evidence" value="ECO:0007669"/>
    <property type="project" value="TreeGrafter"/>
</dbReference>
<reference evidence="11" key="1">
    <citation type="submission" date="2020-11" db="EMBL/GenBank/DDBJ databases">
        <authorList>
            <person name="Tran Van P."/>
        </authorList>
    </citation>
    <scope>NUCLEOTIDE SEQUENCE</scope>
</reference>
<evidence type="ECO:0000256" key="6">
    <source>
        <dbReference type="ARBA" id="ARBA00023015"/>
    </source>
</evidence>
<evidence type="ECO:0000256" key="2">
    <source>
        <dbReference type="ARBA" id="ARBA00022723"/>
    </source>
</evidence>
<dbReference type="GO" id="GO:0000978">
    <property type="term" value="F:RNA polymerase II cis-regulatory region sequence-specific DNA binding"/>
    <property type="evidence" value="ECO:0007669"/>
    <property type="project" value="TreeGrafter"/>
</dbReference>
<dbReference type="EMBL" id="OD003390">
    <property type="protein sequence ID" value="CAD7407722.1"/>
    <property type="molecule type" value="Genomic_DNA"/>
</dbReference>
<keyword evidence="7" id="KW-0804">Transcription</keyword>
<evidence type="ECO:0000259" key="10">
    <source>
        <dbReference type="PROSITE" id="PS50157"/>
    </source>
</evidence>
<feature type="domain" description="C2H2-type" evidence="10">
    <location>
        <begin position="223"/>
        <end position="242"/>
    </location>
</feature>
<feature type="domain" description="C2H2-type" evidence="10">
    <location>
        <begin position="115"/>
        <end position="139"/>
    </location>
</feature>
<dbReference type="GO" id="GO:0002682">
    <property type="term" value="P:regulation of immune system process"/>
    <property type="evidence" value="ECO:0007669"/>
    <property type="project" value="TreeGrafter"/>
</dbReference>
<dbReference type="GO" id="GO:0005654">
    <property type="term" value="C:nucleoplasm"/>
    <property type="evidence" value="ECO:0007669"/>
    <property type="project" value="TreeGrafter"/>
</dbReference>
<evidence type="ECO:0000256" key="9">
    <source>
        <dbReference type="PROSITE-ProRule" id="PRU00042"/>
    </source>
</evidence>
<dbReference type="PROSITE" id="PS00028">
    <property type="entry name" value="ZINC_FINGER_C2H2_1"/>
    <property type="match status" value="4"/>
</dbReference>
<dbReference type="SUPFAM" id="SSF57667">
    <property type="entry name" value="beta-beta-alpha zinc fingers"/>
    <property type="match status" value="4"/>
</dbReference>
<dbReference type="AlphaFoldDB" id="A0A7R9D419"/>
<sequence length="534" mass="60849">MSGQSKLICMAGLGYLGMGKGEVEPQDFTPQTTVQDNIPHGRKQLKPRKINTSSFKSKTVCQKINSYEHLNMSGNLRHSTLCKRSKSHLCKVCGKSYTTKGSLLLHTNIHKGQRFNCKKCGMTFTYKSNLRSHLLRHLGFMLFKCETCGKNFNQNSNLTRHKMIHEEEVLFKCRWCAKSFTQNSYLETHSRFKAFKCEECGMNFALKSHLKCHSLKHSKQLLFVCEVCGKSFNQKRYLTMHKLQWMKVSKEFNAIAGVVPSVLDQLKRFWDKQKAIYLLQRTGHPEAACVGAPRNSVVGEEIIAQDSIKRSVDCRNSDFFHQQYANLSRVSTATVNPVPATATTITHPVSFPAPVTSATLVSFDTFPPVSPPMPIQIFRLSQPPISLPALERVPSGSSSQQIQWFPTAEEKCFNTPISVGSVQRRHASNSARLGEEMRVRLDKSRGGLEAQTEHEQLKLDYIKWILQLKLEKKLEILELRLHNERERNCVAARYEELHNITVQNLHAARSRQETVNQVLLENESWLSGSWNSTH</sequence>
<keyword evidence="4 9" id="KW-0863">Zinc-finger</keyword>
<evidence type="ECO:0000256" key="1">
    <source>
        <dbReference type="ARBA" id="ARBA00004123"/>
    </source>
</evidence>
<accession>A0A7R9D419</accession>
<evidence type="ECO:0000256" key="8">
    <source>
        <dbReference type="ARBA" id="ARBA00023242"/>
    </source>
</evidence>
<dbReference type="InterPro" id="IPR036236">
    <property type="entry name" value="Znf_C2H2_sf"/>
</dbReference>
<organism evidence="11">
    <name type="scientific">Timema poppense</name>
    <name type="common">Walking stick</name>
    <dbReference type="NCBI Taxonomy" id="170557"/>
    <lineage>
        <taxon>Eukaryota</taxon>
        <taxon>Metazoa</taxon>
        <taxon>Ecdysozoa</taxon>
        <taxon>Arthropoda</taxon>
        <taxon>Hexapoda</taxon>
        <taxon>Insecta</taxon>
        <taxon>Pterygota</taxon>
        <taxon>Neoptera</taxon>
        <taxon>Polyneoptera</taxon>
        <taxon>Phasmatodea</taxon>
        <taxon>Timematodea</taxon>
        <taxon>Timematoidea</taxon>
        <taxon>Timematidae</taxon>
        <taxon>Timema</taxon>
    </lineage>
</organism>
<keyword evidence="6" id="KW-0805">Transcription regulation</keyword>
<dbReference type="SMART" id="SM00355">
    <property type="entry name" value="ZnF_C2H2"/>
    <property type="match status" value="6"/>
</dbReference>
<evidence type="ECO:0000313" key="11">
    <source>
        <dbReference type="EMBL" id="CAD7407722.1"/>
    </source>
</evidence>
<dbReference type="PROSITE" id="PS50157">
    <property type="entry name" value="ZINC_FINGER_C2H2_2"/>
    <property type="match status" value="6"/>
</dbReference>
<keyword evidence="5" id="KW-0862">Zinc</keyword>
<dbReference type="Pfam" id="PF00096">
    <property type="entry name" value="zf-C2H2"/>
    <property type="match status" value="5"/>
</dbReference>
<evidence type="ECO:0000256" key="7">
    <source>
        <dbReference type="ARBA" id="ARBA00023163"/>
    </source>
</evidence>
<dbReference type="PANTHER" id="PTHR24399">
    <property type="entry name" value="ZINC FINGER AND BTB DOMAIN-CONTAINING"/>
    <property type="match status" value="1"/>
</dbReference>
<gene>
    <name evidence="11" type="ORF">TPSB3V08_LOCUS6028</name>
</gene>